<feature type="transmembrane region" description="Helical" evidence="1">
    <location>
        <begin position="72"/>
        <end position="95"/>
    </location>
</feature>
<gene>
    <name evidence="2" type="ORF">Pla22_52240</name>
</gene>
<reference evidence="2 3" key="1">
    <citation type="submission" date="2019-02" db="EMBL/GenBank/DDBJ databases">
        <title>Deep-cultivation of Planctomycetes and their phenomic and genomic characterization uncovers novel biology.</title>
        <authorList>
            <person name="Wiegand S."/>
            <person name="Jogler M."/>
            <person name="Boedeker C."/>
            <person name="Pinto D."/>
            <person name="Vollmers J."/>
            <person name="Rivas-Marin E."/>
            <person name="Kohn T."/>
            <person name="Peeters S.H."/>
            <person name="Heuer A."/>
            <person name="Rast P."/>
            <person name="Oberbeckmann S."/>
            <person name="Bunk B."/>
            <person name="Jeske O."/>
            <person name="Meyerdierks A."/>
            <person name="Storesund J.E."/>
            <person name="Kallscheuer N."/>
            <person name="Luecker S."/>
            <person name="Lage O.M."/>
            <person name="Pohl T."/>
            <person name="Merkel B.J."/>
            <person name="Hornburger P."/>
            <person name="Mueller R.-W."/>
            <person name="Bruemmer F."/>
            <person name="Labrenz M."/>
            <person name="Spormann A.M."/>
            <person name="Op Den Camp H."/>
            <person name="Overmann J."/>
            <person name="Amann R."/>
            <person name="Jetten M.S.M."/>
            <person name="Mascher T."/>
            <person name="Medema M.H."/>
            <person name="Devos D.P."/>
            <person name="Kaster A.-K."/>
            <person name="Ovreas L."/>
            <person name="Rohde M."/>
            <person name="Galperin M.Y."/>
            <person name="Jogler C."/>
        </authorList>
    </citation>
    <scope>NUCLEOTIDE SEQUENCE [LARGE SCALE GENOMIC DNA]</scope>
    <source>
        <strain evidence="2 3">Pla22</strain>
    </source>
</reference>
<evidence type="ECO:0000256" key="1">
    <source>
        <dbReference type="SAM" id="Phobius"/>
    </source>
</evidence>
<keyword evidence="3" id="KW-1185">Reference proteome</keyword>
<name>A0A5C5WAR3_9BACT</name>
<dbReference type="Proteomes" id="UP000316598">
    <property type="component" value="Unassembled WGS sequence"/>
</dbReference>
<keyword evidence="1" id="KW-0812">Transmembrane</keyword>
<dbReference type="EMBL" id="SJPI01000005">
    <property type="protein sequence ID" value="TWT47948.1"/>
    <property type="molecule type" value="Genomic_DNA"/>
</dbReference>
<evidence type="ECO:0000313" key="3">
    <source>
        <dbReference type="Proteomes" id="UP000316598"/>
    </source>
</evidence>
<keyword evidence="1" id="KW-0472">Membrane</keyword>
<accession>A0A5C5WAR3</accession>
<comment type="caution">
    <text evidence="2">The sequence shown here is derived from an EMBL/GenBank/DDBJ whole genome shotgun (WGS) entry which is preliminary data.</text>
</comment>
<organism evidence="2 3">
    <name type="scientific">Rubripirellula amarantea</name>
    <dbReference type="NCBI Taxonomy" id="2527999"/>
    <lineage>
        <taxon>Bacteria</taxon>
        <taxon>Pseudomonadati</taxon>
        <taxon>Planctomycetota</taxon>
        <taxon>Planctomycetia</taxon>
        <taxon>Pirellulales</taxon>
        <taxon>Pirellulaceae</taxon>
        <taxon>Rubripirellula</taxon>
    </lineage>
</organism>
<keyword evidence="1" id="KW-1133">Transmembrane helix</keyword>
<evidence type="ECO:0000313" key="2">
    <source>
        <dbReference type="EMBL" id="TWT47948.1"/>
    </source>
</evidence>
<proteinExistence type="predicted"/>
<feature type="transmembrane region" description="Helical" evidence="1">
    <location>
        <begin position="107"/>
        <end position="130"/>
    </location>
</feature>
<sequence>MMMGITIACTGAGLASGFGWWAFPSRPGDAGRSPTQKIALSRYTVSRHPVKLERLSHSHTERQLLMPNGYRLASYVVLGVGLIVSTLGIALLLVSLASNTYAFGWDILASALGSTLVLTSGFILTVGHFVNRERSNRH</sequence>
<protein>
    <submittedName>
        <fullName evidence="2">Uncharacterized protein</fullName>
    </submittedName>
</protein>
<dbReference type="AlphaFoldDB" id="A0A5C5WAR3"/>